<reference evidence="2" key="1">
    <citation type="journal article" date="2021" name="Nat. Commun.">
        <title>Genetic determinants of endophytism in the Arabidopsis root mycobiome.</title>
        <authorList>
            <person name="Mesny F."/>
            <person name="Miyauchi S."/>
            <person name="Thiergart T."/>
            <person name="Pickel B."/>
            <person name="Atanasova L."/>
            <person name="Karlsson M."/>
            <person name="Huettel B."/>
            <person name="Barry K.W."/>
            <person name="Haridas S."/>
            <person name="Chen C."/>
            <person name="Bauer D."/>
            <person name="Andreopoulos W."/>
            <person name="Pangilinan J."/>
            <person name="LaButti K."/>
            <person name="Riley R."/>
            <person name="Lipzen A."/>
            <person name="Clum A."/>
            <person name="Drula E."/>
            <person name="Henrissat B."/>
            <person name="Kohler A."/>
            <person name="Grigoriev I.V."/>
            <person name="Martin F.M."/>
            <person name="Hacquard S."/>
        </authorList>
    </citation>
    <scope>NUCLEOTIDE SEQUENCE</scope>
    <source>
        <strain evidence="2">MPI-CAGE-AT-0147</strain>
    </source>
</reference>
<dbReference type="Proteomes" id="UP000738349">
    <property type="component" value="Unassembled WGS sequence"/>
</dbReference>
<comment type="caution">
    <text evidence="2">The sequence shown here is derived from an EMBL/GenBank/DDBJ whole genome shotgun (WGS) entry which is preliminary data.</text>
</comment>
<accession>A0A9P9JFY3</accession>
<keyword evidence="3" id="KW-1185">Reference proteome</keyword>
<sequence length="255" mass="28034">QQIPPLTGKGSFDCLAIPDTIVDASNLAIRIAVVVARIVQFYRASNSLTTPEEPLFNPTEHRRILRLVIQQAIVIQSELSDIAALHSRRSMPHQIMDEGQAGQDDPTIIFASRWVACIDTLYQAILILFFANFLFCCLALVRLDQASNIVTPDTHLAESSAPLIELQLKKLSGMICASLPYLVDEVSRGGVPLTVPQPKVAILHYLIWPLASVITSPWSTGQQVEGCQERINWIRDRYGINLASVAPASAKDPVA</sequence>
<keyword evidence="1" id="KW-0472">Membrane</keyword>
<dbReference type="OrthoDB" id="4491390at2759"/>
<evidence type="ECO:0000256" key="1">
    <source>
        <dbReference type="SAM" id="Phobius"/>
    </source>
</evidence>
<evidence type="ECO:0000313" key="2">
    <source>
        <dbReference type="EMBL" id="KAH7166447.1"/>
    </source>
</evidence>
<gene>
    <name evidence="2" type="ORF">EDB81DRAFT_641419</name>
</gene>
<protein>
    <submittedName>
        <fullName evidence="2">Uncharacterized protein</fullName>
    </submittedName>
</protein>
<keyword evidence="1" id="KW-0812">Transmembrane</keyword>
<keyword evidence="1" id="KW-1133">Transmembrane helix</keyword>
<name>A0A9P9JFY3_9HYPO</name>
<feature type="transmembrane region" description="Helical" evidence="1">
    <location>
        <begin position="121"/>
        <end position="141"/>
    </location>
</feature>
<feature type="non-terminal residue" evidence="2">
    <location>
        <position position="1"/>
    </location>
</feature>
<proteinExistence type="predicted"/>
<organism evidence="2 3">
    <name type="scientific">Dactylonectria macrodidyma</name>
    <dbReference type="NCBI Taxonomy" id="307937"/>
    <lineage>
        <taxon>Eukaryota</taxon>
        <taxon>Fungi</taxon>
        <taxon>Dikarya</taxon>
        <taxon>Ascomycota</taxon>
        <taxon>Pezizomycotina</taxon>
        <taxon>Sordariomycetes</taxon>
        <taxon>Hypocreomycetidae</taxon>
        <taxon>Hypocreales</taxon>
        <taxon>Nectriaceae</taxon>
        <taxon>Dactylonectria</taxon>
    </lineage>
</organism>
<evidence type="ECO:0000313" key="3">
    <source>
        <dbReference type="Proteomes" id="UP000738349"/>
    </source>
</evidence>
<dbReference type="EMBL" id="JAGMUV010000003">
    <property type="protein sequence ID" value="KAH7166447.1"/>
    <property type="molecule type" value="Genomic_DNA"/>
</dbReference>
<dbReference type="AlphaFoldDB" id="A0A9P9JFY3"/>